<keyword evidence="9 13" id="KW-0547">Nucleotide-binding</keyword>
<evidence type="ECO:0000256" key="12">
    <source>
        <dbReference type="ARBA" id="ARBA00048366"/>
    </source>
</evidence>
<keyword evidence="17" id="KW-1185">Reference proteome</keyword>
<dbReference type="Proteomes" id="UP000051256">
    <property type="component" value="Unassembled WGS sequence"/>
</dbReference>
<dbReference type="FunFam" id="3.90.870.10:FF:000009">
    <property type="entry name" value="Threonylcarbamoyl-AMP synthase, putative"/>
    <property type="match status" value="1"/>
</dbReference>
<keyword evidence="8 13" id="KW-0548">Nucleotidyltransferase</keyword>
<evidence type="ECO:0000256" key="8">
    <source>
        <dbReference type="ARBA" id="ARBA00022695"/>
    </source>
</evidence>
<dbReference type="Pfam" id="PF01300">
    <property type="entry name" value="Sua5_yciO_yrdC"/>
    <property type="match status" value="1"/>
</dbReference>
<feature type="binding site" evidence="14">
    <location>
        <position position="191"/>
    </location>
    <ligand>
        <name>ATP</name>
        <dbReference type="ChEBI" id="CHEBI:30616"/>
    </ligand>
</feature>
<dbReference type="EC" id="2.7.7.87" evidence="3 13"/>
<gene>
    <name evidence="16" type="ORF">FC56_GL000341</name>
</gene>
<evidence type="ECO:0000256" key="9">
    <source>
        <dbReference type="ARBA" id="ARBA00022741"/>
    </source>
</evidence>
<dbReference type="InterPro" id="IPR050156">
    <property type="entry name" value="TC-AMP_synthase_SUA5"/>
</dbReference>
<comment type="function">
    <text evidence="13">Required for the formation of a threonylcarbamoyl group on adenosine at position 37 (t(6)A37) in tRNAs that read codons beginning with adenine.</text>
</comment>
<feature type="domain" description="YrdC-like" evidence="15">
    <location>
        <begin position="8"/>
        <end position="195"/>
    </location>
</feature>
<keyword evidence="7 13" id="KW-0819">tRNA processing</keyword>
<dbReference type="GO" id="GO:0005524">
    <property type="term" value="F:ATP binding"/>
    <property type="evidence" value="ECO:0007669"/>
    <property type="project" value="UniProtKB-UniRule"/>
</dbReference>
<evidence type="ECO:0000313" key="17">
    <source>
        <dbReference type="Proteomes" id="UP000051256"/>
    </source>
</evidence>
<dbReference type="AlphaFoldDB" id="A0A0R2CPR7"/>
<keyword evidence="6 13" id="KW-0808">Transferase</keyword>
<reference evidence="16 17" key="1">
    <citation type="journal article" date="2015" name="Genome Announc.">
        <title>Expanding the biotechnology potential of lactobacilli through comparative genomics of 213 strains and associated genera.</title>
        <authorList>
            <person name="Sun Z."/>
            <person name="Harris H.M."/>
            <person name="McCann A."/>
            <person name="Guo C."/>
            <person name="Argimon S."/>
            <person name="Zhang W."/>
            <person name="Yang X."/>
            <person name="Jeffery I.B."/>
            <person name="Cooney J.C."/>
            <person name="Kagawa T.F."/>
            <person name="Liu W."/>
            <person name="Song Y."/>
            <person name="Salvetti E."/>
            <person name="Wrobel A."/>
            <person name="Rasinkangas P."/>
            <person name="Parkhill J."/>
            <person name="Rea M.C."/>
            <person name="O'Sullivan O."/>
            <person name="Ritari J."/>
            <person name="Douillard F.P."/>
            <person name="Paul Ross R."/>
            <person name="Yang R."/>
            <person name="Briner A.E."/>
            <person name="Felis G.E."/>
            <person name="de Vos W.M."/>
            <person name="Barrangou R."/>
            <person name="Klaenhammer T.R."/>
            <person name="Caufield P.W."/>
            <person name="Cui Y."/>
            <person name="Zhang H."/>
            <person name="O'Toole P.W."/>
        </authorList>
    </citation>
    <scope>NUCLEOTIDE SEQUENCE [LARGE SCALE GENOMIC DNA]</scope>
    <source>
        <strain evidence="16 17">DSM 24302</strain>
    </source>
</reference>
<dbReference type="InterPro" id="IPR010923">
    <property type="entry name" value="T(6)A37_SUA5"/>
</dbReference>
<dbReference type="GO" id="GO:0008033">
    <property type="term" value="P:tRNA processing"/>
    <property type="evidence" value="ECO:0007669"/>
    <property type="project" value="UniProtKB-KW"/>
</dbReference>
<proteinExistence type="inferred from homology"/>
<dbReference type="EMBL" id="AYZR01000008">
    <property type="protein sequence ID" value="KRM93624.1"/>
    <property type="molecule type" value="Genomic_DNA"/>
</dbReference>
<comment type="subcellular location">
    <subcellularLocation>
        <location evidence="1 13">Cytoplasm</location>
    </subcellularLocation>
</comment>
<dbReference type="Gene3D" id="3.40.50.11030">
    <property type="entry name" value="Threonylcarbamoyl-AMP synthase, C-terminal domain"/>
    <property type="match status" value="1"/>
</dbReference>
<keyword evidence="5 13" id="KW-0963">Cytoplasm</keyword>
<dbReference type="NCBIfam" id="TIGR00057">
    <property type="entry name" value="L-threonylcarbamoyladenylate synthase"/>
    <property type="match status" value="1"/>
</dbReference>
<keyword evidence="10 13" id="KW-0067">ATP-binding</keyword>
<feature type="binding site" evidence="14">
    <location>
        <position position="231"/>
    </location>
    <ligand>
        <name>ATP</name>
        <dbReference type="ChEBI" id="CHEBI:30616"/>
    </ligand>
</feature>
<feature type="binding site" evidence="14">
    <location>
        <position position="62"/>
    </location>
    <ligand>
        <name>L-threonine</name>
        <dbReference type="ChEBI" id="CHEBI:57926"/>
    </ligand>
</feature>
<evidence type="ECO:0000256" key="10">
    <source>
        <dbReference type="ARBA" id="ARBA00022840"/>
    </source>
</evidence>
<dbReference type="InterPro" id="IPR017945">
    <property type="entry name" value="DHBP_synth_RibB-like_a/b_dom"/>
</dbReference>
<dbReference type="SUPFAM" id="SSF55821">
    <property type="entry name" value="YrdC/RibB"/>
    <property type="match status" value="1"/>
</dbReference>
<sequence length="347" mass="37525">MQTKTLNLETISEAAELIKAGQLVAFPTETVYGLGADATNETAVKQVYLAKGRPSDNPLIVHIADVETVKKYAASLSPDALKLMDAFWPGPLTLIFKLKPNVLSPAVTGGLDTAAFRFPDNQATLALIKAAGVPMVGPSANTSGKPSPTTAEHVLHDLSGKIAAVVDDGPTRVGVESTVLDMSVETPTILRPGGVSKDEIEAVLAHPINDEQHHVGIKEVPKAPGMKYKHYAPNAQVYIVDQPNDWPAVVRWINHHPQEIVGVMGTDDIINNIDWPENARVVSLGADVQSASHRLFDELREFDNHSEVKSIFTQAFETTGLGEAYMNRLNKSAGQSHFDQQMMENAD</sequence>
<evidence type="ECO:0000256" key="13">
    <source>
        <dbReference type="PIRNR" id="PIRNR004930"/>
    </source>
</evidence>
<comment type="similarity">
    <text evidence="2 13">Belongs to the SUA5 family.</text>
</comment>
<dbReference type="PANTHER" id="PTHR17490:SF16">
    <property type="entry name" value="THREONYLCARBAMOYL-AMP SYNTHASE"/>
    <property type="match status" value="1"/>
</dbReference>
<dbReference type="PROSITE" id="PS51163">
    <property type="entry name" value="YRDC"/>
    <property type="match status" value="1"/>
</dbReference>
<feature type="binding site" evidence="14">
    <location>
        <position position="57"/>
    </location>
    <ligand>
        <name>ATP</name>
        <dbReference type="ChEBI" id="CHEBI:30616"/>
    </ligand>
</feature>
<dbReference type="GO" id="GO:0000049">
    <property type="term" value="F:tRNA binding"/>
    <property type="evidence" value="ECO:0007669"/>
    <property type="project" value="TreeGrafter"/>
</dbReference>
<evidence type="ECO:0000256" key="7">
    <source>
        <dbReference type="ARBA" id="ARBA00022694"/>
    </source>
</evidence>
<evidence type="ECO:0000256" key="2">
    <source>
        <dbReference type="ARBA" id="ARBA00007663"/>
    </source>
</evidence>
<organism evidence="16 17">
    <name type="scientific">Lentilactobacillus senioris DSM 24302 = JCM 17472</name>
    <dbReference type="NCBI Taxonomy" id="1423802"/>
    <lineage>
        <taxon>Bacteria</taxon>
        <taxon>Bacillati</taxon>
        <taxon>Bacillota</taxon>
        <taxon>Bacilli</taxon>
        <taxon>Lactobacillales</taxon>
        <taxon>Lactobacillaceae</taxon>
        <taxon>Lentilactobacillus</taxon>
    </lineage>
</organism>
<dbReference type="Pfam" id="PF03481">
    <property type="entry name" value="Sua5_C"/>
    <property type="match status" value="1"/>
</dbReference>
<dbReference type="InterPro" id="IPR005145">
    <property type="entry name" value="Sua5_C"/>
</dbReference>
<dbReference type="GO" id="GO:0003725">
    <property type="term" value="F:double-stranded RNA binding"/>
    <property type="evidence" value="ECO:0007669"/>
    <property type="project" value="UniProtKB-UniRule"/>
</dbReference>
<accession>A0A0R2CPR7</accession>
<feature type="binding site" evidence="14">
    <location>
        <position position="177"/>
    </location>
    <ligand>
        <name>L-threonine</name>
        <dbReference type="ChEBI" id="CHEBI:57926"/>
    </ligand>
</feature>
<dbReference type="STRING" id="1423802.FC56_GL000341"/>
<evidence type="ECO:0000256" key="11">
    <source>
        <dbReference type="ARBA" id="ARBA00029774"/>
    </source>
</evidence>
<comment type="catalytic activity">
    <reaction evidence="12 13">
        <text>L-threonine + hydrogencarbonate + ATP = L-threonylcarbamoyladenylate + diphosphate + H2O</text>
        <dbReference type="Rhea" id="RHEA:36407"/>
        <dbReference type="ChEBI" id="CHEBI:15377"/>
        <dbReference type="ChEBI" id="CHEBI:17544"/>
        <dbReference type="ChEBI" id="CHEBI:30616"/>
        <dbReference type="ChEBI" id="CHEBI:33019"/>
        <dbReference type="ChEBI" id="CHEBI:57926"/>
        <dbReference type="ChEBI" id="CHEBI:73682"/>
        <dbReference type="EC" id="2.7.7.87"/>
    </reaction>
</comment>
<name>A0A0R2CPR7_9LACO</name>
<feature type="binding site" evidence="14">
    <location>
        <position position="147"/>
    </location>
    <ligand>
        <name>ATP</name>
        <dbReference type="ChEBI" id="CHEBI:30616"/>
    </ligand>
</feature>
<evidence type="ECO:0000256" key="6">
    <source>
        <dbReference type="ARBA" id="ARBA00022679"/>
    </source>
</evidence>
<evidence type="ECO:0000256" key="5">
    <source>
        <dbReference type="ARBA" id="ARBA00022490"/>
    </source>
</evidence>
<dbReference type="InterPro" id="IPR006070">
    <property type="entry name" value="Sua5-like_dom"/>
</dbReference>
<dbReference type="Gene3D" id="3.90.870.10">
    <property type="entry name" value="DHBP synthase"/>
    <property type="match status" value="1"/>
</dbReference>
<feature type="binding site" evidence="14">
    <location>
        <position position="53"/>
    </location>
    <ligand>
        <name>ATP</name>
        <dbReference type="ChEBI" id="CHEBI:30616"/>
    </ligand>
</feature>
<feature type="binding site" evidence="14">
    <location>
        <position position="139"/>
    </location>
    <ligand>
        <name>ATP</name>
        <dbReference type="ChEBI" id="CHEBI:30616"/>
    </ligand>
</feature>
<dbReference type="PIRSF" id="PIRSF004930">
    <property type="entry name" value="Tln_factor_SUA5"/>
    <property type="match status" value="1"/>
</dbReference>
<dbReference type="GO" id="GO:0061710">
    <property type="term" value="F:L-threonylcarbamoyladenylate synthase"/>
    <property type="evidence" value="ECO:0007669"/>
    <property type="project" value="UniProtKB-EC"/>
</dbReference>
<dbReference type="GO" id="GO:0006450">
    <property type="term" value="P:regulation of translational fidelity"/>
    <property type="evidence" value="ECO:0007669"/>
    <property type="project" value="TreeGrafter"/>
</dbReference>
<dbReference type="GO" id="GO:0005737">
    <property type="term" value="C:cytoplasm"/>
    <property type="evidence" value="ECO:0007669"/>
    <property type="project" value="UniProtKB-SubCell"/>
</dbReference>
<dbReference type="InterPro" id="IPR038385">
    <property type="entry name" value="Sua5/YwlC_C"/>
</dbReference>
<evidence type="ECO:0000256" key="14">
    <source>
        <dbReference type="PIRSR" id="PIRSR004930-1"/>
    </source>
</evidence>
<evidence type="ECO:0000256" key="4">
    <source>
        <dbReference type="ARBA" id="ARBA00015492"/>
    </source>
</evidence>
<dbReference type="PATRIC" id="fig|1423802.4.peg.352"/>
<evidence type="ECO:0000256" key="3">
    <source>
        <dbReference type="ARBA" id="ARBA00012584"/>
    </source>
</evidence>
<evidence type="ECO:0000313" key="16">
    <source>
        <dbReference type="EMBL" id="KRM93624.1"/>
    </source>
</evidence>
<feature type="binding site" evidence="14">
    <location>
        <position position="113"/>
    </location>
    <ligand>
        <name>ATP</name>
        <dbReference type="ChEBI" id="CHEBI:30616"/>
    </ligand>
</feature>
<feature type="binding site" evidence="14">
    <location>
        <position position="30"/>
    </location>
    <ligand>
        <name>L-threonine</name>
        <dbReference type="ChEBI" id="CHEBI:57926"/>
    </ligand>
</feature>
<dbReference type="PANTHER" id="PTHR17490">
    <property type="entry name" value="SUA5"/>
    <property type="match status" value="1"/>
</dbReference>
<comment type="caution">
    <text evidence="16">The sequence shown here is derived from an EMBL/GenBank/DDBJ whole genome shotgun (WGS) entry which is preliminary data.</text>
</comment>
<dbReference type="RefSeq" id="WP_056978185.1">
    <property type="nucleotide sequence ID" value="NZ_AYZR01000008.1"/>
</dbReference>
<feature type="binding site" evidence="14">
    <location>
        <position position="117"/>
    </location>
    <ligand>
        <name>L-threonine</name>
        <dbReference type="ChEBI" id="CHEBI:57926"/>
    </ligand>
</feature>
<evidence type="ECO:0000259" key="15">
    <source>
        <dbReference type="PROSITE" id="PS51163"/>
    </source>
</evidence>
<evidence type="ECO:0000256" key="1">
    <source>
        <dbReference type="ARBA" id="ARBA00004496"/>
    </source>
</evidence>
<protein>
    <recommendedName>
        <fullName evidence="4 13">Threonylcarbamoyl-AMP synthase</fullName>
        <shortName evidence="13">TC-AMP synthase</shortName>
        <ecNumber evidence="3 13">2.7.7.87</ecNumber>
    </recommendedName>
    <alternativeName>
        <fullName evidence="11 13">L-threonylcarbamoyladenylate synthase</fullName>
    </alternativeName>
</protein>